<reference evidence="4" key="1">
    <citation type="submission" date="2021-03" db="EMBL/GenBank/DDBJ databases">
        <title>Antimicrobial resistance genes in bacteria isolated from Japanese honey, and their potential for conferring macrolide and lincosamide resistance in the American foulbrood pathogen Paenibacillus larvae.</title>
        <authorList>
            <person name="Okamoto M."/>
            <person name="Kumagai M."/>
            <person name="Kanamori H."/>
            <person name="Takamatsu D."/>
        </authorList>
    </citation>
    <scope>NUCLEOTIDE SEQUENCE</scope>
    <source>
        <strain evidence="4">J40TS1</strain>
    </source>
</reference>
<feature type="binding site" evidence="2">
    <location>
        <position position="418"/>
    </location>
    <ligand>
        <name>Zn(2+)</name>
        <dbReference type="ChEBI" id="CHEBI:29105"/>
        <note>catalytic</note>
    </ligand>
</feature>
<comment type="cofactor">
    <cofactor evidence="2">
        <name>Zn(2+)</name>
        <dbReference type="ChEBI" id="CHEBI:29105"/>
    </cofactor>
    <text evidence="2">Binds 1 zinc ion per subunit.</text>
</comment>
<keyword evidence="2" id="KW-0479">Metal-binding</keyword>
<evidence type="ECO:0000313" key="5">
    <source>
        <dbReference type="Proteomes" id="UP000683139"/>
    </source>
</evidence>
<feature type="binding site" evidence="2">
    <location>
        <position position="437"/>
    </location>
    <ligand>
        <name>Zn(2+)</name>
        <dbReference type="ChEBI" id="CHEBI:29105"/>
        <note>catalytic</note>
    </ligand>
</feature>
<feature type="active site" description="Proton acceptor" evidence="1">
    <location>
        <position position="415"/>
    </location>
</feature>
<feature type="domain" description="Peptidase M1 membrane alanine aminopeptidase" evidence="3">
    <location>
        <begin position="351"/>
        <end position="544"/>
    </location>
</feature>
<feature type="active site" description="Proton donor" evidence="1">
    <location>
        <position position="489"/>
    </location>
</feature>
<dbReference type="RefSeq" id="WP_213519453.1">
    <property type="nucleotide sequence ID" value="NZ_BOSE01000010.1"/>
</dbReference>
<dbReference type="PANTHER" id="PTHR45726">
    <property type="entry name" value="LEUKOTRIENE A-4 HYDROLASE"/>
    <property type="match status" value="1"/>
</dbReference>
<comment type="caution">
    <text evidence="4">The sequence shown here is derived from an EMBL/GenBank/DDBJ whole genome shotgun (WGS) entry which is preliminary data.</text>
</comment>
<dbReference type="CDD" id="cd09604">
    <property type="entry name" value="M1_APN_like"/>
    <property type="match status" value="1"/>
</dbReference>
<evidence type="ECO:0000256" key="1">
    <source>
        <dbReference type="PIRSR" id="PIRSR634015-1"/>
    </source>
</evidence>
<dbReference type="Gene3D" id="1.10.390.10">
    <property type="entry name" value="Neutral Protease Domain 2"/>
    <property type="match status" value="1"/>
</dbReference>
<evidence type="ECO:0000259" key="3">
    <source>
        <dbReference type="Pfam" id="PF01433"/>
    </source>
</evidence>
<accession>A0A920D0Q4</accession>
<dbReference type="AlphaFoldDB" id="A0A920D0Q4"/>
<gene>
    <name evidence="4" type="ORF">J40TS1_44450</name>
</gene>
<dbReference type="SUPFAM" id="SSF55486">
    <property type="entry name" value="Metalloproteases ('zincins'), catalytic domain"/>
    <property type="match status" value="1"/>
</dbReference>
<dbReference type="GO" id="GO:0008270">
    <property type="term" value="F:zinc ion binding"/>
    <property type="evidence" value="ECO:0007669"/>
    <property type="project" value="InterPro"/>
</dbReference>
<name>A0A920D0Q4_9BACL</name>
<dbReference type="Pfam" id="PF01433">
    <property type="entry name" value="Peptidase_M1"/>
    <property type="match status" value="1"/>
</dbReference>
<protein>
    <recommendedName>
        <fullName evidence="3">Peptidase M1 membrane alanine aminopeptidase domain-containing protein</fullName>
    </recommendedName>
</protein>
<feature type="binding site" evidence="2">
    <location>
        <position position="414"/>
    </location>
    <ligand>
        <name>Zn(2+)</name>
        <dbReference type="ChEBI" id="CHEBI:29105"/>
        <note>catalytic</note>
    </ligand>
</feature>
<proteinExistence type="predicted"/>
<sequence length="676" mass="77068">MSEKPHSFLLLGLLIVVFLFATWPYQFQHAWQSGYTYALTPVNIEAAPAMAAVASNESKPSTSLPINHELGTISSQPALSERIVNYHIQVSLNEEQRMLEGEEIFTWRNPGKKQVTDLYLHLYANAFQSSETTFMKESGGKLRSDQATANSEGYINLTSLETLEGENLLPRLKYVSPDDANEQDRTVATFRLIEPLAPGEEVTLRLKFEVKLPEVFARMGYFGDFIMAGQWFPKVAAYETAGTRNRAEEGWNVHQYHGNSEFYSNFGVYSVKIHVPEHYVVAATGMQTKVANLGQGRKVVHFYAEDVHDFAFALSPDFITHETSFSTESIPGVKIKLYVDPEHESLAERYLHAAKSALAYYGKHYGSYPYNTLSIVVPPRGASGAGGMEYPTLVTALAADEKSPGYELERTVVHEIGHQYWYGIVANNEFEEAWLDEAFTSYAEEKVMENAYGVTTNHRIEAVYLTDPAPLKLNAWEYKDHQHYAENVYMRGKLLLLDIEQIIGSDQMNRVMRSYFQAYRFKHPTTAQFQALLEQVTKQSWQDYFDRHVYSSETNDLAVTKIEARQKEEMNKQFYEYTILLQQNSAVNRNVPIELVYADGSIVRKAWQIGEEANVHFVERSEVPLLYIQLDPDQSNMLDTKLNNNFIRAELPEKERKSVAITTTSLLDALLRLLSW</sequence>
<dbReference type="EMBL" id="BOSE01000010">
    <property type="protein sequence ID" value="GIP18803.1"/>
    <property type="molecule type" value="Genomic_DNA"/>
</dbReference>
<keyword evidence="2" id="KW-0862">Zinc</keyword>
<evidence type="ECO:0000313" key="4">
    <source>
        <dbReference type="EMBL" id="GIP18803.1"/>
    </source>
</evidence>
<dbReference type="PANTHER" id="PTHR45726:SF3">
    <property type="entry name" value="LEUKOTRIENE A-4 HYDROLASE"/>
    <property type="match status" value="1"/>
</dbReference>
<dbReference type="InterPro" id="IPR034015">
    <property type="entry name" value="M1_LTA4H"/>
</dbReference>
<dbReference type="InterPro" id="IPR027268">
    <property type="entry name" value="Peptidase_M4/M1_CTD_sf"/>
</dbReference>
<keyword evidence="5" id="KW-1185">Reference proteome</keyword>
<organism evidence="4 5">
    <name type="scientific">Paenibacillus montaniterrae</name>
    <dbReference type="NCBI Taxonomy" id="429341"/>
    <lineage>
        <taxon>Bacteria</taxon>
        <taxon>Bacillati</taxon>
        <taxon>Bacillota</taxon>
        <taxon>Bacilli</taxon>
        <taxon>Bacillales</taxon>
        <taxon>Paenibacillaceae</taxon>
        <taxon>Paenibacillus</taxon>
    </lineage>
</organism>
<evidence type="ECO:0000256" key="2">
    <source>
        <dbReference type="PIRSR" id="PIRSR634015-3"/>
    </source>
</evidence>
<dbReference type="InterPro" id="IPR014782">
    <property type="entry name" value="Peptidase_M1_dom"/>
</dbReference>
<dbReference type="Proteomes" id="UP000683139">
    <property type="component" value="Unassembled WGS sequence"/>
</dbReference>
<dbReference type="GO" id="GO:0008237">
    <property type="term" value="F:metallopeptidase activity"/>
    <property type="evidence" value="ECO:0007669"/>
    <property type="project" value="InterPro"/>
</dbReference>